<keyword evidence="6" id="KW-0326">Glycosidase</keyword>
<dbReference type="PANTHER" id="PTHR46323">
    <property type="entry name" value="BETA-GALACTOSIDASE"/>
    <property type="match status" value="1"/>
</dbReference>
<feature type="domain" description="Beta galactosidase small chain/" evidence="8">
    <location>
        <begin position="759"/>
        <end position="1030"/>
    </location>
</feature>
<dbReference type="GO" id="GO:0009341">
    <property type="term" value="C:beta-galactosidase complex"/>
    <property type="evidence" value="ECO:0007669"/>
    <property type="project" value="InterPro"/>
</dbReference>
<dbReference type="InterPro" id="IPR023232">
    <property type="entry name" value="Glyco_hydro_2_AS"/>
</dbReference>
<dbReference type="SMART" id="SM01038">
    <property type="entry name" value="Bgal_small_N"/>
    <property type="match status" value="1"/>
</dbReference>
<dbReference type="InterPro" id="IPR008979">
    <property type="entry name" value="Galactose-bd-like_sf"/>
</dbReference>
<dbReference type="EMBL" id="WJXB01000001">
    <property type="protein sequence ID" value="MRN52201.1"/>
    <property type="molecule type" value="Genomic_DNA"/>
</dbReference>
<dbReference type="InterPro" id="IPR006101">
    <property type="entry name" value="Glyco_hydro_2"/>
</dbReference>
<protein>
    <recommendedName>
        <fullName evidence="4">Beta-galactosidase</fullName>
        <ecNumber evidence="3">3.2.1.23</ecNumber>
    </recommendedName>
    <alternativeName>
        <fullName evidence="7">Lactase</fullName>
    </alternativeName>
</protein>
<reference evidence="9 10" key="1">
    <citation type="submission" date="2019-11" db="EMBL/GenBank/DDBJ databases">
        <title>Paenibacillus monticola sp. nov., a novel PGPR strain isolated from mountain sample in China.</title>
        <authorList>
            <person name="Zhao Q."/>
            <person name="Li H.-P."/>
            <person name="Zhang J.-L."/>
        </authorList>
    </citation>
    <scope>NUCLEOTIDE SEQUENCE [LARGE SCALE GENOMIC DNA]</scope>
    <source>
        <strain evidence="9 10">LC-T2</strain>
    </source>
</reference>
<evidence type="ECO:0000256" key="2">
    <source>
        <dbReference type="ARBA" id="ARBA00007401"/>
    </source>
</evidence>
<organism evidence="9 10">
    <name type="scientific">Paenibacillus monticola</name>
    <dbReference type="NCBI Taxonomy" id="2666075"/>
    <lineage>
        <taxon>Bacteria</taxon>
        <taxon>Bacillati</taxon>
        <taxon>Bacillota</taxon>
        <taxon>Bacilli</taxon>
        <taxon>Bacillales</taxon>
        <taxon>Paenibacillaceae</taxon>
        <taxon>Paenibacillus</taxon>
    </lineage>
</organism>
<dbReference type="SUPFAM" id="SSF51445">
    <property type="entry name" value="(Trans)glycosidases"/>
    <property type="match status" value="1"/>
</dbReference>
<accession>A0A7X2H276</accession>
<dbReference type="FunFam" id="3.20.20.80:FF:000018">
    <property type="entry name" value="Beta-galactosidase"/>
    <property type="match status" value="1"/>
</dbReference>
<dbReference type="InterPro" id="IPR006104">
    <property type="entry name" value="Glyco_hydro_2_N"/>
</dbReference>
<dbReference type="Gene3D" id="3.20.20.80">
    <property type="entry name" value="Glycosidases"/>
    <property type="match status" value="1"/>
</dbReference>
<dbReference type="PANTHER" id="PTHR46323:SF2">
    <property type="entry name" value="BETA-GALACTOSIDASE"/>
    <property type="match status" value="1"/>
</dbReference>
<dbReference type="AlphaFoldDB" id="A0A7X2H276"/>
<dbReference type="GO" id="GO:0004565">
    <property type="term" value="F:beta-galactosidase activity"/>
    <property type="evidence" value="ECO:0007669"/>
    <property type="project" value="UniProtKB-EC"/>
</dbReference>
<dbReference type="InterPro" id="IPR004199">
    <property type="entry name" value="B-gal_small/dom_5"/>
</dbReference>
<dbReference type="Proteomes" id="UP000463051">
    <property type="component" value="Unassembled WGS sequence"/>
</dbReference>
<dbReference type="Gene3D" id="2.70.98.10">
    <property type="match status" value="1"/>
</dbReference>
<evidence type="ECO:0000313" key="9">
    <source>
        <dbReference type="EMBL" id="MRN52201.1"/>
    </source>
</evidence>
<dbReference type="InterPro" id="IPR017853">
    <property type="entry name" value="GH"/>
</dbReference>
<dbReference type="Pfam" id="PF02929">
    <property type="entry name" value="Bgal_small_N"/>
    <property type="match status" value="1"/>
</dbReference>
<dbReference type="SUPFAM" id="SSF49303">
    <property type="entry name" value="beta-Galactosidase/glucuronidase domain"/>
    <property type="match status" value="2"/>
</dbReference>
<comment type="caution">
    <text evidence="9">The sequence shown here is derived from an EMBL/GenBank/DDBJ whole genome shotgun (WGS) entry which is preliminary data.</text>
</comment>
<dbReference type="InterPro" id="IPR032312">
    <property type="entry name" value="LacZ_4"/>
</dbReference>
<dbReference type="RefSeq" id="WP_154117178.1">
    <property type="nucleotide sequence ID" value="NZ_WJXB01000001.1"/>
</dbReference>
<evidence type="ECO:0000259" key="8">
    <source>
        <dbReference type="SMART" id="SM01038"/>
    </source>
</evidence>
<name>A0A7X2H276_9BACL</name>
<dbReference type="InterPro" id="IPR014718">
    <property type="entry name" value="GH-type_carb-bd"/>
</dbReference>
<dbReference type="GO" id="GO:0030246">
    <property type="term" value="F:carbohydrate binding"/>
    <property type="evidence" value="ECO:0007669"/>
    <property type="project" value="InterPro"/>
</dbReference>
<dbReference type="GO" id="GO:0005990">
    <property type="term" value="P:lactose catabolic process"/>
    <property type="evidence" value="ECO:0007669"/>
    <property type="project" value="TreeGrafter"/>
</dbReference>
<dbReference type="InterPro" id="IPR050347">
    <property type="entry name" value="Bact_Beta-galactosidase"/>
</dbReference>
<evidence type="ECO:0000256" key="6">
    <source>
        <dbReference type="ARBA" id="ARBA00023295"/>
    </source>
</evidence>
<dbReference type="Gene3D" id="2.60.40.10">
    <property type="entry name" value="Immunoglobulins"/>
    <property type="match status" value="2"/>
</dbReference>
<dbReference type="Pfam" id="PF16353">
    <property type="entry name" value="LacZ_4"/>
    <property type="match status" value="1"/>
</dbReference>
<keyword evidence="5" id="KW-0378">Hydrolase</keyword>
<keyword evidence="10" id="KW-1185">Reference proteome</keyword>
<dbReference type="EC" id="3.2.1.23" evidence="3"/>
<dbReference type="InterPro" id="IPR036156">
    <property type="entry name" value="Beta-gal/glucu_dom_sf"/>
</dbReference>
<evidence type="ECO:0000256" key="1">
    <source>
        <dbReference type="ARBA" id="ARBA00001412"/>
    </source>
</evidence>
<evidence type="ECO:0000256" key="7">
    <source>
        <dbReference type="ARBA" id="ARBA00032230"/>
    </source>
</evidence>
<dbReference type="Pfam" id="PF02836">
    <property type="entry name" value="Glyco_hydro_2_C"/>
    <property type="match status" value="1"/>
</dbReference>
<dbReference type="InterPro" id="IPR013783">
    <property type="entry name" value="Ig-like_fold"/>
</dbReference>
<evidence type="ECO:0000256" key="3">
    <source>
        <dbReference type="ARBA" id="ARBA00012756"/>
    </source>
</evidence>
<comment type="similarity">
    <text evidence="2">Belongs to the glycosyl hydrolase 2 family.</text>
</comment>
<sequence>MTIGTESLPVWEDLSILGISRELPRADMIPFENIESAIIDKREQSPFYQLLNGEWSFYYAPAPGSVPQGFQQPDFAAEQWDRIPVPSNWQLHGYGQPHYSSCPYPFPVDPPHIPHLNPTGCYRTEFQIIESWAGKNISLVFEGVDSAFQVWVNGQLAGYSEGSHYTSEFRVTDLLQPGTNLLAVEVYQWCSGSYLESQDKWRLSGIFRDVYLLAHPVVGIRDAAVKTVLLENYTVGVLETVISVANRGAQIEEPCYLRAVLLDEAGETVFAREYEQALQPELQSEINIVIKENIYAPSLWTAETPYLYSLLLTVNDSEKKILEVYRIAVGFRDLVIAEGRMLVNGQPIIIKGVNRNEFDAKSGFVTAVEAMEQDIIRMKQHNINTVRLSHYPNDSRWLDLCDRYGLYVIDEADLETHGFALTGERVNQEIPGFARGAAESFLSKHPDWREAYIDRARRMVERDKNHPCVIVWSLGNESGYGPNHDAMAEWVRTADPTRPVHYERAYDAEIVDIVSSMYPSVEMLIAEGQKQDHRPYLMCEFGHAMGNSTGNLQEYWEAIYTYPRLLGGLIWEWRDLAILREEEDGTERYAYGGDFGEEPHGGTFCLDGLLFPDSTPKAALLEYKKVIEPLTIKMIDKGTTFMEIHNRYDFLTLAHLRGEWQLFRDGVIVDTGDLPVLHTPAGECVQMPIPLNKAMLNEPGEHWLHVAFTLRSATLWAEAGHEIAWADLLLGNTVAFEPTQSVESVESRLQVEESQTAITVRGSDFWMIVNKESGMLAEWEHKGVSLVASSPKVNLWRAPVDNDVHLVKEWVKAGYDRLYTDVREVSVQDLGGQGCRISVHQMMGARGDTLVCRSTMVYTLSINGTIHLQIDFEPLKELPSLPRFGVELSMPESFTTMSWCGRGPHECYSDRKESGKLGIYSGLVQEQFVPYIKPQENGNKTDTRWGVLSDKQGNGLRFTSEALFDISAHHYSTQDMSTATHVHKLKRLNRTIVKLDAVQSGIGNHSCGYAPTLEPYLLKAVKRSFAITMQPVWVEGSALSHAVQRLKR</sequence>
<dbReference type="SUPFAM" id="SSF74650">
    <property type="entry name" value="Galactose mutarotase-like"/>
    <property type="match status" value="1"/>
</dbReference>
<dbReference type="PROSITE" id="PS00608">
    <property type="entry name" value="GLYCOSYL_HYDROL_F2_2"/>
    <property type="match status" value="1"/>
</dbReference>
<dbReference type="Pfam" id="PF00703">
    <property type="entry name" value="Glyco_hydro_2"/>
    <property type="match status" value="1"/>
</dbReference>
<dbReference type="SUPFAM" id="SSF49785">
    <property type="entry name" value="Galactose-binding domain-like"/>
    <property type="match status" value="1"/>
</dbReference>
<dbReference type="Gene3D" id="2.60.120.260">
    <property type="entry name" value="Galactose-binding domain-like"/>
    <property type="match status" value="1"/>
</dbReference>
<evidence type="ECO:0000313" key="10">
    <source>
        <dbReference type="Proteomes" id="UP000463051"/>
    </source>
</evidence>
<evidence type="ECO:0000256" key="5">
    <source>
        <dbReference type="ARBA" id="ARBA00022801"/>
    </source>
</evidence>
<dbReference type="InterPro" id="IPR011013">
    <property type="entry name" value="Gal_mutarotase_sf_dom"/>
</dbReference>
<comment type="catalytic activity">
    <reaction evidence="1">
        <text>Hydrolysis of terminal non-reducing beta-D-galactose residues in beta-D-galactosides.</text>
        <dbReference type="EC" id="3.2.1.23"/>
    </reaction>
</comment>
<proteinExistence type="inferred from homology"/>
<gene>
    <name evidence="9" type="ORF">GJB61_04240</name>
</gene>
<dbReference type="InterPro" id="IPR006103">
    <property type="entry name" value="Glyco_hydro_2_cat"/>
</dbReference>
<dbReference type="InterPro" id="IPR006102">
    <property type="entry name" value="Ig-like_GH2"/>
</dbReference>
<dbReference type="PRINTS" id="PR00132">
    <property type="entry name" value="GLHYDRLASE2"/>
</dbReference>
<evidence type="ECO:0000256" key="4">
    <source>
        <dbReference type="ARBA" id="ARBA00013303"/>
    </source>
</evidence>
<dbReference type="Pfam" id="PF02837">
    <property type="entry name" value="Glyco_hydro_2_N"/>
    <property type="match status" value="1"/>
</dbReference>